<dbReference type="InterPro" id="IPR031052">
    <property type="entry name" value="FHY3/FAR1"/>
</dbReference>
<comment type="subcellular location">
    <subcellularLocation>
        <location evidence="1">Nucleus</location>
    </subcellularLocation>
</comment>
<keyword evidence="1" id="KW-0479">Metal-binding</keyword>
<keyword evidence="1" id="KW-0863">Zinc-finger</keyword>
<dbReference type="PANTHER" id="PTHR31669">
    <property type="entry name" value="PROTEIN FAR1-RELATED SEQUENCE 10-RELATED"/>
    <property type="match status" value="1"/>
</dbReference>
<reference evidence="2 3" key="1">
    <citation type="submission" date="2024-02" db="EMBL/GenBank/DDBJ databases">
        <title>High-quality chromosome-scale genome assembly of Pensacola bahiagrass (Paspalum notatum Flugge var. saurae).</title>
        <authorList>
            <person name="Vega J.M."/>
            <person name="Podio M."/>
            <person name="Orjuela J."/>
            <person name="Siena L.A."/>
            <person name="Pessino S.C."/>
            <person name="Combes M.C."/>
            <person name="Mariac C."/>
            <person name="Albertini E."/>
            <person name="Pupilli F."/>
            <person name="Ortiz J.P.A."/>
            <person name="Leblanc O."/>
        </authorList>
    </citation>
    <scope>NUCLEOTIDE SEQUENCE [LARGE SCALE GENOMIC DNA]</scope>
    <source>
        <strain evidence="2">R1</strain>
        <tissue evidence="2">Leaf</tissue>
    </source>
</reference>
<keyword evidence="1" id="KW-0539">Nucleus</keyword>
<keyword evidence="3" id="KW-1185">Reference proteome</keyword>
<accession>A0AAQ3UUF6</accession>
<evidence type="ECO:0000313" key="3">
    <source>
        <dbReference type="Proteomes" id="UP001341281"/>
    </source>
</evidence>
<evidence type="ECO:0000313" key="2">
    <source>
        <dbReference type="EMBL" id="WVZ95679.1"/>
    </source>
</evidence>
<dbReference type="GO" id="GO:0008270">
    <property type="term" value="F:zinc ion binding"/>
    <property type="evidence" value="ECO:0007669"/>
    <property type="project" value="UniProtKB-UniRule"/>
</dbReference>
<sequence>MPKVDSILATIFGRNTVTADNKRALHSLSVQINREKSVQIDGERSAQINGGKSVHVNGEEAVPINGEESVQINRDKSEDDVKSTIEVLNKLHEEDEGFANVVDLDCYGKIKTMMWTNGKSRNDYRCFGDAVTFDTTYKTDMYNTPFGLFIGTNNHFQSVIFADQCRAMEVALANKLPQVTHRWCKWHVFRTIKVELGLKYTKEFKEGLNKQASTERSESAKHVLKGYIPLGTPMHVFVEQHHKLLRDWNEKEDAKVHEDRMVRSRVVPLRVWAVGAYGDALLSYYTGTLVPGCFAGNDAADGEENSGEAPDCLVVTRRKKGPTPAITYHRTGRRLSAFLAIFQECIAKQKGQRTS</sequence>
<keyword evidence="1" id="KW-0862">Zinc</keyword>
<dbReference type="GO" id="GO:0005634">
    <property type="term" value="C:nucleus"/>
    <property type="evidence" value="ECO:0007669"/>
    <property type="project" value="UniProtKB-SubCell"/>
</dbReference>
<evidence type="ECO:0000256" key="1">
    <source>
        <dbReference type="RuleBase" id="RU367018"/>
    </source>
</evidence>
<dbReference type="PANTHER" id="PTHR31669:SF307">
    <property type="entry name" value="PROTEIN FAR1-RELATED SEQUENCE"/>
    <property type="match status" value="1"/>
</dbReference>
<name>A0AAQ3UUF6_PASNO</name>
<dbReference type="GO" id="GO:0006355">
    <property type="term" value="P:regulation of DNA-templated transcription"/>
    <property type="evidence" value="ECO:0007669"/>
    <property type="project" value="UniProtKB-UniRule"/>
</dbReference>
<dbReference type="AlphaFoldDB" id="A0AAQ3UUF6"/>
<comment type="similarity">
    <text evidence="1">Belongs to the FHY3/FAR1 family.</text>
</comment>
<gene>
    <name evidence="2" type="ORF">U9M48_041413</name>
</gene>
<organism evidence="2 3">
    <name type="scientific">Paspalum notatum var. saurae</name>
    <dbReference type="NCBI Taxonomy" id="547442"/>
    <lineage>
        <taxon>Eukaryota</taxon>
        <taxon>Viridiplantae</taxon>
        <taxon>Streptophyta</taxon>
        <taxon>Embryophyta</taxon>
        <taxon>Tracheophyta</taxon>
        <taxon>Spermatophyta</taxon>
        <taxon>Magnoliopsida</taxon>
        <taxon>Liliopsida</taxon>
        <taxon>Poales</taxon>
        <taxon>Poaceae</taxon>
        <taxon>PACMAD clade</taxon>
        <taxon>Panicoideae</taxon>
        <taxon>Andropogonodae</taxon>
        <taxon>Paspaleae</taxon>
        <taxon>Paspalinae</taxon>
        <taxon>Paspalum</taxon>
    </lineage>
</organism>
<dbReference type="Proteomes" id="UP001341281">
    <property type="component" value="Chromosome 10"/>
</dbReference>
<dbReference type="EMBL" id="CP144754">
    <property type="protein sequence ID" value="WVZ95679.1"/>
    <property type="molecule type" value="Genomic_DNA"/>
</dbReference>
<protein>
    <recommendedName>
        <fullName evidence="1">Protein FAR1-RELATED SEQUENCE</fullName>
    </recommendedName>
</protein>
<proteinExistence type="inferred from homology"/>
<comment type="function">
    <text evidence="1">Putative transcription activator involved in regulating light control of development.</text>
</comment>